<reference evidence="7" key="1">
    <citation type="journal article" date="2008" name="Science">
        <title>Massive horizontal gene transfer in bdelloid rotifers.</title>
        <authorList>
            <person name="Gladyshev E.A."/>
            <person name="Meselson M.S."/>
            <person name="Arkhipova I.R."/>
        </authorList>
    </citation>
    <scope>NUCLEOTIDE SEQUENCE</scope>
</reference>
<dbReference type="PANTHER" id="PTHR12542">
    <property type="entry name" value="EXOCYST COMPLEX PROTEIN EXO70"/>
    <property type="match status" value="1"/>
</dbReference>
<name>B3G484_ADIVA</name>
<evidence type="ECO:0000313" key="7">
    <source>
        <dbReference type="EMBL" id="ACD54632.1"/>
    </source>
</evidence>
<dbReference type="GO" id="GO:0000145">
    <property type="term" value="C:exocyst"/>
    <property type="evidence" value="ECO:0007669"/>
    <property type="project" value="InterPro"/>
</dbReference>
<dbReference type="AlphaFoldDB" id="B3G484"/>
<dbReference type="InterPro" id="IPR046364">
    <property type="entry name" value="Exo70_C"/>
</dbReference>
<evidence type="ECO:0000259" key="6">
    <source>
        <dbReference type="Pfam" id="PF03081"/>
    </source>
</evidence>
<keyword evidence="2 5" id="KW-0813">Transport</keyword>
<evidence type="ECO:0000256" key="1">
    <source>
        <dbReference type="ARBA" id="ARBA00006756"/>
    </source>
</evidence>
<evidence type="ECO:0000256" key="4">
    <source>
        <dbReference type="ARBA" id="ARBA00026169"/>
    </source>
</evidence>
<accession>B3G484</accession>
<dbReference type="EMBL" id="EU643475">
    <property type="protein sequence ID" value="ACD54632.1"/>
    <property type="molecule type" value="Genomic_DNA"/>
</dbReference>
<keyword evidence="5" id="KW-0653">Protein transport</keyword>
<dbReference type="PANTHER" id="PTHR12542:SF41">
    <property type="entry name" value="EXOCYST COMPLEX COMPONENT 7"/>
    <property type="match status" value="1"/>
</dbReference>
<keyword evidence="3 5" id="KW-0268">Exocytosis</keyword>
<dbReference type="InterPro" id="IPR016159">
    <property type="entry name" value="Cullin_repeat-like_dom_sf"/>
</dbReference>
<dbReference type="InterPro" id="IPR004140">
    <property type="entry name" value="Exo70"/>
</dbReference>
<comment type="function">
    <text evidence="5">Component of the exocyst complex involved in the docking of exocytic vesicles with fusion sites on the plasma membrane.</text>
</comment>
<dbReference type="Pfam" id="PF03081">
    <property type="entry name" value="Exo70_C"/>
    <property type="match status" value="1"/>
</dbReference>
<dbReference type="Gene3D" id="1.20.1280.170">
    <property type="entry name" value="Exocyst complex component Exo70"/>
    <property type="match status" value="2"/>
</dbReference>
<comment type="similarity">
    <text evidence="1 5">Belongs to the EXO70 family.</text>
</comment>
<evidence type="ECO:0000256" key="2">
    <source>
        <dbReference type="ARBA" id="ARBA00022448"/>
    </source>
</evidence>
<proteinExistence type="inferred from homology"/>
<protein>
    <recommendedName>
        <fullName evidence="4 5">Exocyst complex component 7</fullName>
    </recommendedName>
    <alternativeName>
        <fullName evidence="5">Exocyst complex component Exo70</fullName>
    </alternativeName>
</protein>
<sequence length="640" mass="75289">MTMSDHDDEQLRILLRFILHINEVNQDLRRLVCDIEDDKTSITAVCRYYEAFNEIQMMITSGPSLNLVDYLVELDRLDDAHRYFKQIHDEDQHKRSGQLYNIGLKKLIEESDELIMFHSIPLNSDDLLELSKSTIYQPINPEEMQESSLSTFRIIFDWFKEHGYQQGLINLYATKRGNMICSSLKLLGEYLAKKSVRRASISLFTASPCLSSSRSSLNGHRIARSPVFGSRDTSSRRNSLLVPPKPHEEENTINVDGIASSIRFSNDQEANRYKYLLDAFVILLLRDVDLLFYVFEAEFKSIILHKLIEIPLTYLYEEAKQLCKAINELTNKIYHGKFAFYSLISVIRWFYRSNPLLTQFYQESDLKLSQQQQQQFTNTLLILFENSLMEYLRLVLNEIQNESSPISSNCQVHSLTVHVFDYMEDYLNYESIITTVHKNQNSIVPSCIYMGELYRILCRNIFEKRPESIVYDDSVIRAIFLLNNTTYIFKRIESSSLLSIMELIHPNLKSNIETYIEKSIKIYMKCCLPIITAMQEMFHYDDLYHLPNNQLKDSDRSQLKSNFSMVNTAIDTFRRQNQSYVIDDSQLRDRLRSELKQSILDMFTKYYTKFASKNFTHHPEKYIRYNPSTFNNLIEQLFED</sequence>
<evidence type="ECO:0000256" key="5">
    <source>
        <dbReference type="RuleBase" id="RU365026"/>
    </source>
</evidence>
<dbReference type="GO" id="GO:0005546">
    <property type="term" value="F:phosphatidylinositol-4,5-bisphosphate binding"/>
    <property type="evidence" value="ECO:0007669"/>
    <property type="project" value="InterPro"/>
</dbReference>
<feature type="domain" description="Exocyst complex subunit Exo70 C-terminal" evidence="6">
    <location>
        <begin position="273"/>
        <end position="635"/>
    </location>
</feature>
<dbReference type="GO" id="GO:0006887">
    <property type="term" value="P:exocytosis"/>
    <property type="evidence" value="ECO:0007669"/>
    <property type="project" value="UniProtKB-KW"/>
</dbReference>
<organism evidence="7">
    <name type="scientific">Adineta vaga</name>
    <name type="common">Rotifer</name>
    <name type="synonym">Callidina vaga</name>
    <dbReference type="NCBI Taxonomy" id="104782"/>
    <lineage>
        <taxon>Eukaryota</taxon>
        <taxon>Metazoa</taxon>
        <taxon>Spiralia</taxon>
        <taxon>Gnathifera</taxon>
        <taxon>Rotifera</taxon>
        <taxon>Eurotatoria</taxon>
        <taxon>Bdelloidea</taxon>
        <taxon>Adinetida</taxon>
        <taxon>Adinetidae</taxon>
        <taxon>Adineta</taxon>
    </lineage>
</organism>
<dbReference type="GO" id="GO:0015031">
    <property type="term" value="P:protein transport"/>
    <property type="evidence" value="ECO:0007669"/>
    <property type="project" value="UniProtKB-KW"/>
</dbReference>
<dbReference type="SUPFAM" id="SSF74788">
    <property type="entry name" value="Cullin repeat-like"/>
    <property type="match status" value="1"/>
</dbReference>
<evidence type="ECO:0000256" key="3">
    <source>
        <dbReference type="ARBA" id="ARBA00022483"/>
    </source>
</evidence>